<dbReference type="SUPFAM" id="SSF109604">
    <property type="entry name" value="HD-domain/PDEase-like"/>
    <property type="match status" value="1"/>
</dbReference>
<sequence length="202" mass="22972">MELCERLGVQSSRRHPVWQVLVSAYGEPYRHYHTLAHISAVVAHAERLREHFQMPDTVLLALFFHDVIYDAARQDNEMRSADLMRELLPDIDTERAGAMIVATQHHTATSDPDTNLLLDIDMSILGADWPAYRAYAEGVYREYLPVYGHDAYAAGRVALFLQPTLTRDSLFLTPEFAGREIVARDNLHREITLWQAGGFAHA</sequence>
<accession>V4PSQ1</accession>
<dbReference type="PIRSF" id="PIRSF035170">
    <property type="entry name" value="HD_phosphohydro"/>
    <property type="match status" value="1"/>
</dbReference>
<organism evidence="1 2">
    <name type="scientific">Asticcacaulis benevestitus DSM 16100 = ATCC BAA-896</name>
    <dbReference type="NCBI Taxonomy" id="1121022"/>
    <lineage>
        <taxon>Bacteria</taxon>
        <taxon>Pseudomonadati</taxon>
        <taxon>Pseudomonadota</taxon>
        <taxon>Alphaproteobacteria</taxon>
        <taxon>Caulobacterales</taxon>
        <taxon>Caulobacteraceae</taxon>
        <taxon>Asticcacaulis</taxon>
    </lineage>
</organism>
<comment type="caution">
    <text evidence="1">The sequence shown here is derived from an EMBL/GenBank/DDBJ whole genome shotgun (WGS) entry which is preliminary data.</text>
</comment>
<dbReference type="PANTHER" id="PTHR21174">
    <property type="match status" value="1"/>
</dbReference>
<name>V4PSQ1_9CAUL</name>
<dbReference type="AlphaFoldDB" id="V4PSQ1"/>
<evidence type="ECO:0000313" key="2">
    <source>
        <dbReference type="Proteomes" id="UP000017837"/>
    </source>
</evidence>
<evidence type="ECO:0000313" key="1">
    <source>
        <dbReference type="EMBL" id="ESQ90399.1"/>
    </source>
</evidence>
<dbReference type="PATRIC" id="fig|1121022.4.peg.2530"/>
<dbReference type="EMBL" id="AWGB01000024">
    <property type="protein sequence ID" value="ESQ90399.1"/>
    <property type="molecule type" value="Genomic_DNA"/>
</dbReference>
<dbReference type="eggNOG" id="COG4339">
    <property type="taxonomic scope" value="Bacteria"/>
</dbReference>
<dbReference type="PANTHER" id="PTHR21174:SF0">
    <property type="entry name" value="HD PHOSPHOHYDROLASE FAMILY PROTEIN-RELATED"/>
    <property type="match status" value="1"/>
</dbReference>
<keyword evidence="2" id="KW-1185">Reference proteome</keyword>
<protein>
    <recommendedName>
        <fullName evidence="3">HD domain-containing protein</fullName>
    </recommendedName>
</protein>
<dbReference type="Proteomes" id="UP000017837">
    <property type="component" value="Unassembled WGS sequence"/>
</dbReference>
<dbReference type="STRING" id="1121022.GCA_000376105_00962"/>
<dbReference type="InterPro" id="IPR009218">
    <property type="entry name" value="HD_phosphohydro"/>
</dbReference>
<evidence type="ECO:0008006" key="3">
    <source>
        <dbReference type="Google" id="ProtNLM"/>
    </source>
</evidence>
<dbReference type="Gene3D" id="1.10.3210.10">
    <property type="entry name" value="Hypothetical protein af1432"/>
    <property type="match status" value="1"/>
</dbReference>
<gene>
    <name evidence="1" type="ORF">ABENE_12475</name>
</gene>
<reference evidence="1 2" key="1">
    <citation type="journal article" date="2014" name="Nature">
        <title>Sequential evolution of bacterial morphology by co-option of a developmental regulator.</title>
        <authorList>
            <person name="Jiang C."/>
            <person name="Brown P.J."/>
            <person name="Ducret A."/>
            <person name="Brun Y.V."/>
        </authorList>
    </citation>
    <scope>NUCLEOTIDE SEQUENCE [LARGE SCALE GENOMIC DNA]</scope>
    <source>
        <strain evidence="1 2">DSM 16100</strain>
    </source>
</reference>
<proteinExistence type="predicted"/>